<feature type="transmembrane region" description="Helical" evidence="1">
    <location>
        <begin position="15"/>
        <end position="33"/>
    </location>
</feature>
<dbReference type="EMBL" id="BDOQ01000019">
    <property type="protein sequence ID" value="GBG15537.1"/>
    <property type="molecule type" value="Genomic_DNA"/>
</dbReference>
<dbReference type="RefSeq" id="WP_109016689.1">
    <property type="nucleotide sequence ID" value="NZ_BDOQ01000019.1"/>
</dbReference>
<evidence type="ECO:0000313" key="2">
    <source>
        <dbReference type="EMBL" id="GBG15537.1"/>
    </source>
</evidence>
<dbReference type="InterPro" id="IPR008621">
    <property type="entry name" value="Cbb3-typ_cyt_oxidase_comp"/>
</dbReference>
<organism evidence="2 3">
    <name type="scientific">Novimethylophilus kurashikiensis</name>
    <dbReference type="NCBI Taxonomy" id="1825523"/>
    <lineage>
        <taxon>Bacteria</taxon>
        <taxon>Pseudomonadati</taxon>
        <taxon>Pseudomonadota</taxon>
        <taxon>Betaproteobacteria</taxon>
        <taxon>Nitrosomonadales</taxon>
        <taxon>Methylophilaceae</taxon>
        <taxon>Novimethylophilus</taxon>
    </lineage>
</organism>
<evidence type="ECO:0000256" key="1">
    <source>
        <dbReference type="SAM" id="Phobius"/>
    </source>
</evidence>
<protein>
    <submittedName>
        <fullName evidence="2">Multidrug transporter AcrB</fullName>
    </submittedName>
</protein>
<dbReference type="OrthoDB" id="7066079at2"/>
<keyword evidence="1" id="KW-1133">Transmembrane helix</keyword>
<dbReference type="Pfam" id="PF05545">
    <property type="entry name" value="FixQ"/>
    <property type="match status" value="1"/>
</dbReference>
<reference evidence="2 3" key="1">
    <citation type="journal article" date="2018" name="Environ. Microbiol.">
        <title>Isolation and genomic characterization of Novimethylophilus kurashikiensis gen. nov. sp. nov., a new lanthanide-dependent methylotrophic species of Methylophilaceae.</title>
        <authorList>
            <person name="Lv H."/>
            <person name="Sahin N."/>
            <person name="Tani A."/>
        </authorList>
    </citation>
    <scope>NUCLEOTIDE SEQUENCE [LARGE SCALE GENOMIC DNA]</scope>
    <source>
        <strain evidence="2 3">La2-4</strain>
    </source>
</reference>
<dbReference type="Proteomes" id="UP000245081">
    <property type="component" value="Unassembled WGS sequence"/>
</dbReference>
<sequence>MEMLMWFTKFENTKPLALVIFFTLFCMILYYVFGSKQRGERLEDHKNIPLQDD</sequence>
<evidence type="ECO:0000313" key="3">
    <source>
        <dbReference type="Proteomes" id="UP000245081"/>
    </source>
</evidence>
<proteinExistence type="predicted"/>
<name>A0A2R5FBF3_9PROT</name>
<keyword evidence="1" id="KW-0472">Membrane</keyword>
<keyword evidence="1" id="KW-0812">Transmembrane</keyword>
<gene>
    <name evidence="2" type="ORF">NMK_3146</name>
</gene>
<accession>A0A2R5FBF3</accession>
<keyword evidence="3" id="KW-1185">Reference proteome</keyword>
<dbReference type="AlphaFoldDB" id="A0A2R5FBF3"/>
<comment type="caution">
    <text evidence="2">The sequence shown here is derived from an EMBL/GenBank/DDBJ whole genome shotgun (WGS) entry which is preliminary data.</text>
</comment>